<organism evidence="2">
    <name type="scientific">Oryza nivara</name>
    <name type="common">Indian wild rice</name>
    <name type="synonym">Oryza sativa f. spontanea</name>
    <dbReference type="NCBI Taxonomy" id="4536"/>
    <lineage>
        <taxon>Eukaryota</taxon>
        <taxon>Viridiplantae</taxon>
        <taxon>Streptophyta</taxon>
        <taxon>Embryophyta</taxon>
        <taxon>Tracheophyta</taxon>
        <taxon>Spermatophyta</taxon>
        <taxon>Magnoliopsida</taxon>
        <taxon>Liliopsida</taxon>
        <taxon>Poales</taxon>
        <taxon>Poaceae</taxon>
        <taxon>BOP clade</taxon>
        <taxon>Oryzoideae</taxon>
        <taxon>Oryzeae</taxon>
        <taxon>Oryzinae</taxon>
        <taxon>Oryza</taxon>
    </lineage>
</organism>
<evidence type="ECO:0000256" key="1">
    <source>
        <dbReference type="SAM" id="MobiDB-lite"/>
    </source>
</evidence>
<keyword evidence="3" id="KW-1185">Reference proteome</keyword>
<accession>A0A0E0HB74</accession>
<evidence type="ECO:0000313" key="3">
    <source>
        <dbReference type="Proteomes" id="UP000006591"/>
    </source>
</evidence>
<dbReference type="EnsemblPlants" id="ONIVA05G08290.1">
    <property type="protein sequence ID" value="ONIVA05G08290.1"/>
    <property type="gene ID" value="ONIVA05G08290"/>
</dbReference>
<dbReference type="OMA" id="HEWPAPT"/>
<dbReference type="AlphaFoldDB" id="A0A0E0HB74"/>
<sequence>MEREMIEKDQIALTHVARTHALPSCNAAPAPSAPPCCAGGGGRLESRGGLSAPGARRYSRCYERWSGRVPMVSGQRHEWPAPTS</sequence>
<proteinExistence type="predicted"/>
<evidence type="ECO:0000313" key="2">
    <source>
        <dbReference type="EnsemblPlants" id="ONIVA05G08290.1"/>
    </source>
</evidence>
<protein>
    <submittedName>
        <fullName evidence="2">Uncharacterized protein</fullName>
    </submittedName>
</protein>
<dbReference type="HOGENOM" id="CLU_2531168_0_0_1"/>
<feature type="region of interest" description="Disordered" evidence="1">
    <location>
        <begin position="27"/>
        <end position="54"/>
    </location>
</feature>
<dbReference type="Gramene" id="ONIVA05G08290.1">
    <property type="protein sequence ID" value="ONIVA05G08290.1"/>
    <property type="gene ID" value="ONIVA05G08290"/>
</dbReference>
<dbReference type="Proteomes" id="UP000006591">
    <property type="component" value="Chromosome 5"/>
</dbReference>
<name>A0A0E0HB74_ORYNI</name>
<reference evidence="2" key="2">
    <citation type="submission" date="2018-04" db="EMBL/GenBank/DDBJ databases">
        <title>OnivRS2 (Oryza nivara Reference Sequence Version 2).</title>
        <authorList>
            <person name="Zhang J."/>
            <person name="Kudrna D."/>
            <person name="Lee S."/>
            <person name="Talag J."/>
            <person name="Rajasekar S."/>
            <person name="Welchert J."/>
            <person name="Hsing Y.-I."/>
            <person name="Wing R.A."/>
        </authorList>
    </citation>
    <scope>NUCLEOTIDE SEQUENCE [LARGE SCALE GENOMIC DNA]</scope>
    <source>
        <strain evidence="2">SL10</strain>
    </source>
</reference>
<reference evidence="2" key="1">
    <citation type="submission" date="2015-04" db="UniProtKB">
        <authorList>
            <consortium name="EnsemblPlants"/>
        </authorList>
    </citation>
    <scope>IDENTIFICATION</scope>
    <source>
        <strain evidence="2">SL10</strain>
    </source>
</reference>